<evidence type="ECO:0000313" key="4">
    <source>
        <dbReference type="Proteomes" id="UP000187209"/>
    </source>
</evidence>
<proteinExistence type="predicted"/>
<dbReference type="CDD" id="cd24008">
    <property type="entry name" value="ASKHA_NBD_GLK"/>
    <property type="match status" value="1"/>
</dbReference>
<dbReference type="AlphaFoldDB" id="A0A1R2CV59"/>
<dbReference type="Gene3D" id="3.30.420.40">
    <property type="match status" value="1"/>
</dbReference>
<dbReference type="InterPro" id="IPR003836">
    <property type="entry name" value="Glucokinase"/>
</dbReference>
<dbReference type="GO" id="GO:0004340">
    <property type="term" value="F:glucokinase activity"/>
    <property type="evidence" value="ECO:0007669"/>
    <property type="project" value="InterPro"/>
</dbReference>
<dbReference type="GO" id="GO:0005536">
    <property type="term" value="F:D-glucose binding"/>
    <property type="evidence" value="ECO:0007669"/>
    <property type="project" value="InterPro"/>
</dbReference>
<organism evidence="3 4">
    <name type="scientific">Stentor coeruleus</name>
    <dbReference type="NCBI Taxonomy" id="5963"/>
    <lineage>
        <taxon>Eukaryota</taxon>
        <taxon>Sar</taxon>
        <taxon>Alveolata</taxon>
        <taxon>Ciliophora</taxon>
        <taxon>Postciliodesmatophora</taxon>
        <taxon>Heterotrichea</taxon>
        <taxon>Heterotrichida</taxon>
        <taxon>Stentoridae</taxon>
        <taxon>Stentor</taxon>
    </lineage>
</organism>
<evidence type="ECO:0000313" key="3">
    <source>
        <dbReference type="EMBL" id="OMJ92898.1"/>
    </source>
</evidence>
<dbReference type="PANTHER" id="PTHR47363">
    <property type="entry name" value="GLUCOKINASE"/>
    <property type="match status" value="1"/>
</dbReference>
<dbReference type="Gene3D" id="3.40.367.20">
    <property type="match status" value="1"/>
</dbReference>
<name>A0A1R2CV59_9CILI</name>
<evidence type="ECO:0000256" key="1">
    <source>
        <dbReference type="ARBA" id="ARBA00022679"/>
    </source>
</evidence>
<dbReference type="PANTHER" id="PTHR47363:SF1">
    <property type="entry name" value="GLUCOKINASE"/>
    <property type="match status" value="1"/>
</dbReference>
<dbReference type="GO" id="GO:0006096">
    <property type="term" value="P:glycolytic process"/>
    <property type="evidence" value="ECO:0007669"/>
    <property type="project" value="InterPro"/>
</dbReference>
<dbReference type="InterPro" id="IPR043129">
    <property type="entry name" value="ATPase_NBD"/>
</dbReference>
<keyword evidence="2" id="KW-0418">Kinase</keyword>
<sequence>MSIILIGDISTTHIRYSLFHITEIEDSLIKSENYPSDDFNLDILLTIQVFLQDQPRPIIAVFSICGIIINNKILANDRYGTGFDPDVAAEVLGISKIYLLNDFQNIGYAVTKLSSNEFFVMNRGCQNPTGIILCVSIGTGIGQCFLLHNGKDYNVLPSEGGHQDYSPKTAVDKKFYDFVCRNYTKLSLTYSSLINEQNANMFYHFLREEYTDKVNSNFDEIFMRDQSNQTKIMIEAGFNKKDVLAAQGVKMWLNHVGYYLANLFMNFLPSGGFYLLGETISKNYERIIKHSGIREGFYCGRANILHKTMKEVPIYIVKSENLGTRGAMVYTKHILFNS</sequence>
<evidence type="ECO:0000256" key="2">
    <source>
        <dbReference type="ARBA" id="ARBA00022777"/>
    </source>
</evidence>
<dbReference type="GO" id="GO:0005524">
    <property type="term" value="F:ATP binding"/>
    <property type="evidence" value="ECO:0007669"/>
    <property type="project" value="InterPro"/>
</dbReference>
<dbReference type="EMBL" id="MPUH01000052">
    <property type="protein sequence ID" value="OMJ92898.1"/>
    <property type="molecule type" value="Genomic_DNA"/>
</dbReference>
<reference evidence="3 4" key="1">
    <citation type="submission" date="2016-11" db="EMBL/GenBank/DDBJ databases">
        <title>The macronuclear genome of Stentor coeruleus: a giant cell with tiny introns.</title>
        <authorList>
            <person name="Slabodnick M."/>
            <person name="Ruby J.G."/>
            <person name="Reiff S.B."/>
            <person name="Swart E.C."/>
            <person name="Gosai S."/>
            <person name="Prabakaran S."/>
            <person name="Witkowska E."/>
            <person name="Larue G.E."/>
            <person name="Fisher S."/>
            <person name="Freeman R.M."/>
            <person name="Gunawardena J."/>
            <person name="Chu W."/>
            <person name="Stover N.A."/>
            <person name="Gregory B.D."/>
            <person name="Nowacki M."/>
            <person name="Derisi J."/>
            <person name="Roy S.W."/>
            <person name="Marshall W.F."/>
            <person name="Sood P."/>
        </authorList>
    </citation>
    <scope>NUCLEOTIDE SEQUENCE [LARGE SCALE GENOMIC DNA]</scope>
    <source>
        <strain evidence="3">WM001</strain>
    </source>
</reference>
<gene>
    <name evidence="3" type="ORF">SteCoe_4233</name>
</gene>
<accession>A0A1R2CV59</accession>
<evidence type="ECO:0008006" key="5">
    <source>
        <dbReference type="Google" id="ProtNLM"/>
    </source>
</evidence>
<dbReference type="Pfam" id="PF02685">
    <property type="entry name" value="Glucokinase"/>
    <property type="match status" value="1"/>
</dbReference>
<comment type="caution">
    <text evidence="3">The sequence shown here is derived from an EMBL/GenBank/DDBJ whole genome shotgun (WGS) entry which is preliminary data.</text>
</comment>
<dbReference type="Proteomes" id="UP000187209">
    <property type="component" value="Unassembled WGS sequence"/>
</dbReference>
<protein>
    <recommendedName>
        <fullName evidence="5">Glucokinase</fullName>
    </recommendedName>
</protein>
<keyword evidence="4" id="KW-1185">Reference proteome</keyword>
<keyword evidence="1" id="KW-0808">Transferase</keyword>
<dbReference type="SUPFAM" id="SSF53067">
    <property type="entry name" value="Actin-like ATPase domain"/>
    <property type="match status" value="1"/>
</dbReference>
<dbReference type="OrthoDB" id="10251652at2759"/>